<organism evidence="1 2">
    <name type="scientific">Streptomyces fumanus</name>
    <dbReference type="NCBI Taxonomy" id="67302"/>
    <lineage>
        <taxon>Bacteria</taxon>
        <taxon>Bacillati</taxon>
        <taxon>Actinomycetota</taxon>
        <taxon>Actinomycetes</taxon>
        <taxon>Kitasatosporales</taxon>
        <taxon>Streptomycetaceae</taxon>
        <taxon>Streptomyces</taxon>
    </lineage>
</organism>
<dbReference type="Pfam" id="PF06013">
    <property type="entry name" value="WXG100"/>
    <property type="match status" value="1"/>
</dbReference>
<evidence type="ECO:0008006" key="3">
    <source>
        <dbReference type="Google" id="ProtNLM"/>
    </source>
</evidence>
<dbReference type="Proteomes" id="UP000630718">
    <property type="component" value="Unassembled WGS sequence"/>
</dbReference>
<evidence type="ECO:0000313" key="1">
    <source>
        <dbReference type="EMBL" id="GHF35389.1"/>
    </source>
</evidence>
<reference evidence="1" key="1">
    <citation type="journal article" date="2014" name="Int. J. Syst. Evol. Microbiol.">
        <title>Complete genome sequence of Corynebacterium casei LMG S-19264T (=DSM 44701T), isolated from a smear-ripened cheese.</title>
        <authorList>
            <consortium name="US DOE Joint Genome Institute (JGI-PGF)"/>
            <person name="Walter F."/>
            <person name="Albersmeier A."/>
            <person name="Kalinowski J."/>
            <person name="Ruckert C."/>
        </authorList>
    </citation>
    <scope>NUCLEOTIDE SEQUENCE</scope>
    <source>
        <strain evidence="1">JCM 4477</strain>
    </source>
</reference>
<comment type="caution">
    <text evidence="1">The sequence shown here is derived from an EMBL/GenBank/DDBJ whole genome shotgun (WGS) entry which is preliminary data.</text>
</comment>
<dbReference type="InterPro" id="IPR036689">
    <property type="entry name" value="ESAT-6-like_sf"/>
</dbReference>
<dbReference type="EMBL" id="BNBI01000027">
    <property type="protein sequence ID" value="GHF35389.1"/>
    <property type="molecule type" value="Genomic_DNA"/>
</dbReference>
<dbReference type="SUPFAM" id="SSF140453">
    <property type="entry name" value="EsxAB dimer-like"/>
    <property type="match status" value="1"/>
</dbReference>
<dbReference type="Gene3D" id="1.10.287.1060">
    <property type="entry name" value="ESAT-6-like"/>
    <property type="match status" value="1"/>
</dbReference>
<evidence type="ECO:0000313" key="2">
    <source>
        <dbReference type="Proteomes" id="UP000630718"/>
    </source>
</evidence>
<keyword evidence="2" id="KW-1185">Reference proteome</keyword>
<accession>A0A919B237</accession>
<reference evidence="1" key="2">
    <citation type="submission" date="2020-09" db="EMBL/GenBank/DDBJ databases">
        <authorList>
            <person name="Sun Q."/>
            <person name="Ohkuma M."/>
        </authorList>
    </citation>
    <scope>NUCLEOTIDE SEQUENCE</scope>
    <source>
        <strain evidence="1">JCM 4477</strain>
    </source>
</reference>
<dbReference type="InterPro" id="IPR010310">
    <property type="entry name" value="T7SS_ESAT-6-like"/>
</dbReference>
<dbReference type="RefSeq" id="WP_190208601.1">
    <property type="nucleotide sequence ID" value="NZ_BNBI01000027.1"/>
</dbReference>
<dbReference type="AlphaFoldDB" id="A0A919B237"/>
<protein>
    <recommendedName>
        <fullName evidence="3">ESAT-6-like protein</fullName>
    </recommendedName>
</protein>
<sequence length="107" mass="12277">MSDNFSDGFIYVDYAHMNNAADDLVAQTRAIESTLANLDMELATLKQSWAGEDREQYDEKQLAWNNAVKAMEQMLTRNAVLLTDVSQNYQYSERSLSQMWSSVRIGR</sequence>
<proteinExistence type="predicted"/>
<name>A0A919B237_9ACTN</name>
<gene>
    <name evidence="1" type="ORF">GCM10018772_70930</name>
</gene>